<feature type="region of interest" description="Disordered" evidence="1">
    <location>
        <begin position="82"/>
        <end position="104"/>
    </location>
</feature>
<sequence length="119" mass="13711">LLYKSVQEILYKFLDGLHDIQEFVRSAVAQCKSSIVNKSKEEHKEPNLFYSGQQPRQEEAEEFINSKVNVYFDMVEAARAKHGSNALHRQMPRKKNKRAKVCKNEDAPEVAIDIESDSD</sequence>
<evidence type="ECO:0000313" key="2">
    <source>
        <dbReference type="EMBL" id="KAJ7318918.1"/>
    </source>
</evidence>
<name>A0A9W9Y7H5_9CNID</name>
<organism evidence="2 3">
    <name type="scientific">Desmophyllum pertusum</name>
    <dbReference type="NCBI Taxonomy" id="174260"/>
    <lineage>
        <taxon>Eukaryota</taxon>
        <taxon>Metazoa</taxon>
        <taxon>Cnidaria</taxon>
        <taxon>Anthozoa</taxon>
        <taxon>Hexacorallia</taxon>
        <taxon>Scleractinia</taxon>
        <taxon>Caryophylliina</taxon>
        <taxon>Caryophylliidae</taxon>
        <taxon>Desmophyllum</taxon>
    </lineage>
</organism>
<comment type="caution">
    <text evidence="2">The sequence shown here is derived from an EMBL/GenBank/DDBJ whole genome shotgun (WGS) entry which is preliminary data.</text>
</comment>
<feature type="compositionally biased region" description="Basic residues" evidence="1">
    <location>
        <begin position="90"/>
        <end position="101"/>
    </location>
</feature>
<evidence type="ECO:0000256" key="1">
    <source>
        <dbReference type="SAM" id="MobiDB-lite"/>
    </source>
</evidence>
<keyword evidence="3" id="KW-1185">Reference proteome</keyword>
<dbReference type="EMBL" id="MU827841">
    <property type="protein sequence ID" value="KAJ7318918.1"/>
    <property type="molecule type" value="Genomic_DNA"/>
</dbReference>
<reference evidence="2" key="1">
    <citation type="submission" date="2023-01" db="EMBL/GenBank/DDBJ databases">
        <title>Genome assembly of the deep-sea coral Lophelia pertusa.</title>
        <authorList>
            <person name="Herrera S."/>
            <person name="Cordes E."/>
        </authorList>
    </citation>
    <scope>NUCLEOTIDE SEQUENCE</scope>
    <source>
        <strain evidence="2">USNM1676648</strain>
        <tissue evidence="2">Polyp</tissue>
    </source>
</reference>
<protein>
    <submittedName>
        <fullName evidence="2">Uncharacterized protein</fullName>
    </submittedName>
</protein>
<evidence type="ECO:0000313" key="3">
    <source>
        <dbReference type="Proteomes" id="UP001163046"/>
    </source>
</evidence>
<proteinExistence type="predicted"/>
<feature type="non-terminal residue" evidence="2">
    <location>
        <position position="1"/>
    </location>
</feature>
<dbReference type="Proteomes" id="UP001163046">
    <property type="component" value="Unassembled WGS sequence"/>
</dbReference>
<accession>A0A9W9Y7H5</accession>
<gene>
    <name evidence="2" type="ORF">OS493_036790</name>
</gene>
<dbReference type="AlphaFoldDB" id="A0A9W9Y7H5"/>